<dbReference type="GO" id="GO:0005886">
    <property type="term" value="C:plasma membrane"/>
    <property type="evidence" value="ECO:0007669"/>
    <property type="project" value="UniProtKB-SubCell"/>
</dbReference>
<feature type="transmembrane region" description="Helical" evidence="12">
    <location>
        <begin position="12"/>
        <end position="31"/>
    </location>
</feature>
<dbReference type="InterPro" id="IPR000297">
    <property type="entry name" value="PPIase_PpiC"/>
</dbReference>
<evidence type="ECO:0000256" key="10">
    <source>
        <dbReference type="ARBA" id="ARBA00042775"/>
    </source>
</evidence>
<dbReference type="GO" id="GO:0003755">
    <property type="term" value="F:peptidyl-prolyl cis-trans isomerase activity"/>
    <property type="evidence" value="ECO:0007669"/>
    <property type="project" value="UniProtKB-KW"/>
</dbReference>
<proteinExistence type="inferred from homology"/>
<gene>
    <name evidence="14" type="ORF">ENW96_12980</name>
</gene>
<keyword evidence="5 12" id="KW-1133">Transmembrane helix</keyword>
<evidence type="ECO:0000256" key="11">
    <source>
        <dbReference type="PROSITE-ProRule" id="PRU00278"/>
    </source>
</evidence>
<dbReference type="PANTHER" id="PTHR47529">
    <property type="entry name" value="PEPTIDYL-PROLYL CIS-TRANS ISOMERASE D"/>
    <property type="match status" value="1"/>
</dbReference>
<feature type="domain" description="PpiC" evidence="13">
    <location>
        <begin position="263"/>
        <end position="364"/>
    </location>
</feature>
<name>A0A7C3ZA41_9BACT</name>
<dbReference type="AlphaFoldDB" id="A0A7C3ZA41"/>
<dbReference type="PROSITE" id="PS50198">
    <property type="entry name" value="PPIC_PPIASE_2"/>
    <property type="match status" value="1"/>
</dbReference>
<evidence type="ECO:0000256" key="7">
    <source>
        <dbReference type="ARBA" id="ARBA00023186"/>
    </source>
</evidence>
<evidence type="ECO:0000256" key="9">
    <source>
        <dbReference type="ARBA" id="ARBA00040743"/>
    </source>
</evidence>
<keyword evidence="3" id="KW-0997">Cell inner membrane</keyword>
<evidence type="ECO:0000256" key="2">
    <source>
        <dbReference type="ARBA" id="ARBA00022475"/>
    </source>
</evidence>
<evidence type="ECO:0000313" key="14">
    <source>
        <dbReference type="EMBL" id="HGF35270.1"/>
    </source>
</evidence>
<evidence type="ECO:0000256" key="3">
    <source>
        <dbReference type="ARBA" id="ARBA00022519"/>
    </source>
</evidence>
<keyword evidence="11" id="KW-0697">Rotamase</keyword>
<keyword evidence="11" id="KW-0413">Isomerase</keyword>
<comment type="subcellular location">
    <subcellularLocation>
        <location evidence="1">Cell inner membrane</location>
        <topology evidence="1">Single-pass type II membrane protein</topology>
        <orientation evidence="1">Periplasmic side</orientation>
    </subcellularLocation>
</comment>
<dbReference type="SUPFAM" id="SSF109998">
    <property type="entry name" value="Triger factor/SurA peptide-binding domain-like"/>
    <property type="match status" value="1"/>
</dbReference>
<protein>
    <recommendedName>
        <fullName evidence="9">Periplasmic chaperone PpiD</fullName>
    </recommendedName>
    <alternativeName>
        <fullName evidence="10">Periplasmic folding chaperone</fullName>
    </alternativeName>
</protein>
<dbReference type="InterPro" id="IPR027304">
    <property type="entry name" value="Trigger_fact/SurA_dom_sf"/>
</dbReference>
<accession>A0A7C3ZA41</accession>
<dbReference type="Pfam" id="PF13624">
    <property type="entry name" value="SurA_N_3"/>
    <property type="match status" value="1"/>
</dbReference>
<keyword evidence="6 12" id="KW-0472">Membrane</keyword>
<comment type="similarity">
    <text evidence="8">Belongs to the PpiD chaperone family.</text>
</comment>
<dbReference type="Gene3D" id="1.10.4030.10">
    <property type="entry name" value="Porin chaperone SurA, peptide-binding domain"/>
    <property type="match status" value="1"/>
</dbReference>
<dbReference type="EMBL" id="DTMF01000312">
    <property type="protein sequence ID" value="HGF35270.1"/>
    <property type="molecule type" value="Genomic_DNA"/>
</dbReference>
<reference evidence="14" key="1">
    <citation type="journal article" date="2020" name="mSystems">
        <title>Genome- and Community-Level Interaction Insights into Carbon Utilization and Element Cycling Functions of Hydrothermarchaeota in Hydrothermal Sediment.</title>
        <authorList>
            <person name="Zhou Z."/>
            <person name="Liu Y."/>
            <person name="Xu W."/>
            <person name="Pan J."/>
            <person name="Luo Z.H."/>
            <person name="Li M."/>
        </authorList>
    </citation>
    <scope>NUCLEOTIDE SEQUENCE [LARGE SCALE GENOMIC DNA]</scope>
    <source>
        <strain evidence="14">SpSt-897</strain>
    </source>
</reference>
<keyword evidence="7" id="KW-0143">Chaperone</keyword>
<evidence type="ECO:0000256" key="4">
    <source>
        <dbReference type="ARBA" id="ARBA00022692"/>
    </source>
</evidence>
<dbReference type="SUPFAM" id="SSF54534">
    <property type="entry name" value="FKBP-like"/>
    <property type="match status" value="1"/>
</dbReference>
<comment type="caution">
    <text evidence="14">The sequence shown here is derived from an EMBL/GenBank/DDBJ whole genome shotgun (WGS) entry which is preliminary data.</text>
</comment>
<dbReference type="Pfam" id="PF13616">
    <property type="entry name" value="Rotamase_3"/>
    <property type="match status" value="1"/>
</dbReference>
<dbReference type="PANTHER" id="PTHR47529:SF1">
    <property type="entry name" value="PERIPLASMIC CHAPERONE PPID"/>
    <property type="match status" value="1"/>
</dbReference>
<dbReference type="Gene3D" id="3.10.50.40">
    <property type="match status" value="3"/>
</dbReference>
<evidence type="ECO:0000256" key="1">
    <source>
        <dbReference type="ARBA" id="ARBA00004382"/>
    </source>
</evidence>
<evidence type="ECO:0000256" key="5">
    <source>
        <dbReference type="ARBA" id="ARBA00022989"/>
    </source>
</evidence>
<keyword evidence="2" id="KW-1003">Cell membrane</keyword>
<dbReference type="InterPro" id="IPR046357">
    <property type="entry name" value="PPIase_dom_sf"/>
</dbReference>
<keyword evidence="4 12" id="KW-0812">Transmembrane</keyword>
<evidence type="ECO:0000256" key="6">
    <source>
        <dbReference type="ARBA" id="ARBA00023136"/>
    </source>
</evidence>
<evidence type="ECO:0000256" key="12">
    <source>
        <dbReference type="SAM" id="Phobius"/>
    </source>
</evidence>
<evidence type="ECO:0000259" key="13">
    <source>
        <dbReference type="PROSITE" id="PS50198"/>
    </source>
</evidence>
<organism evidence="14">
    <name type="scientific">Desulfobacca acetoxidans</name>
    <dbReference type="NCBI Taxonomy" id="60893"/>
    <lineage>
        <taxon>Bacteria</taxon>
        <taxon>Pseudomonadati</taxon>
        <taxon>Thermodesulfobacteriota</taxon>
        <taxon>Desulfobaccia</taxon>
        <taxon>Desulfobaccales</taxon>
        <taxon>Desulfobaccaceae</taxon>
        <taxon>Desulfobacca</taxon>
    </lineage>
</organism>
<dbReference type="InterPro" id="IPR052029">
    <property type="entry name" value="PpiD_chaperone"/>
</dbReference>
<sequence length="627" mass="71512">MLKILRKHSKHWVIGLVIGAIVVVFIFWGMGRMHSSHSQELARVYGEPIPLTTFYQYAALLEKKARFRRSLTDEDYKALRQQAPDSLIRLVLLNEEAKRLGLTVSDAEVQAAIIRDPDFQNQGAFDPRLYDFFIGQGRRREAEKVTYEKWLRLQILAAKTVELITSFAKVSEAELQEFFRLAREAVLVDYLVVSPEPFIARVKPTDAELKEYYQKHEAEFRVPEKVKVSYVLLRPEDFRKQVQITPEEIENYQKEHDSELVRPATIRGREIVLPMPPKGDADTRQQLKKKAEDLLRQARQGQDFAQLARTFSKDEAHRLQGGDLGPVTRGKKGEAWDKVAFALEPGQVGLAQTADGFHIIKLEEILKTEPLPEAEAKAWAAEKLKELKSRQLAHEEAKNLQAETATAPFQEAARKRKLAPLETPLFSLAEPIPGLGAVKAFNQEAFSLKAKEVGLAEVPEGFAVMQAMARQPAALLSFEEAKDKVRQAVARQEAQKMAEKEAGQLLARLRQGEALAKVAAQNALPVKDSGYFSRVQGFLQQPLAESLTSAAFQLSEKNPYPPRPIFWQGKYYLLAFKGRRAPDQEEFQKERENLERRILQDKRQVLLEAWFREEWRRAKVSKPKQQS</sequence>
<evidence type="ECO:0000256" key="8">
    <source>
        <dbReference type="ARBA" id="ARBA00038408"/>
    </source>
</evidence>